<evidence type="ECO:0000256" key="6">
    <source>
        <dbReference type="SAM" id="Phobius"/>
    </source>
</evidence>
<feature type="transmembrane region" description="Helical" evidence="6">
    <location>
        <begin position="178"/>
        <end position="199"/>
    </location>
</feature>
<comment type="similarity">
    <text evidence="5">Belongs to the SAT4 family.</text>
</comment>
<sequence>MPLTFLPRDVIDDGLYNPRGQMLANLSIAFACLSFLFVTARLMTRYFIQKSLGLDDFLIVPALVLALMMAVSYNEEAKNGFGFHSTQVDSKHKILAMKWFFAAQLLYKVAICFTKLSILSFYLRIFPIQNFRTATFATAAVVVAYTVGSVCATIWQCKPIPKTWNKSLPGTCIQIGDVWYSTSVMAIVTDIAIIILPVYQIRRLQLPLLQKIGLCLLFSLGIFVVACTVVRMIVVGPAITAKDTMYYQATSNSWTFLEVNVAIICASLPVLKATITRFLPGLMRDKTTGSSRYADNTSSNIAYTPRRVISHNARVMTDNASDEEFILAEVSRVRKTTDTNVTYEEATFGKANIETAEFGKEKSGIV</sequence>
<dbReference type="InterPro" id="IPR049326">
    <property type="entry name" value="Rhodopsin_dom_fungi"/>
</dbReference>
<comment type="subcellular location">
    <subcellularLocation>
        <location evidence="1">Membrane</location>
        <topology evidence="1">Multi-pass membrane protein</topology>
    </subcellularLocation>
</comment>
<evidence type="ECO:0000256" key="4">
    <source>
        <dbReference type="ARBA" id="ARBA00023136"/>
    </source>
</evidence>
<keyword evidence="9" id="KW-1185">Reference proteome</keyword>
<dbReference type="Pfam" id="PF20684">
    <property type="entry name" value="Fung_rhodopsin"/>
    <property type="match status" value="1"/>
</dbReference>
<keyword evidence="4 6" id="KW-0472">Membrane</keyword>
<dbReference type="PANTHER" id="PTHR33048">
    <property type="entry name" value="PTH11-LIKE INTEGRAL MEMBRANE PROTEIN (AFU_ORTHOLOGUE AFUA_5G11245)"/>
    <property type="match status" value="1"/>
</dbReference>
<dbReference type="EMBL" id="KZ613803">
    <property type="protein sequence ID" value="PMD60015.1"/>
    <property type="molecule type" value="Genomic_DNA"/>
</dbReference>
<dbReference type="RefSeq" id="XP_024736919.1">
    <property type="nucleotide sequence ID" value="XM_024878123.1"/>
</dbReference>
<feature type="transmembrane region" description="Helical" evidence="6">
    <location>
        <begin position="254"/>
        <end position="275"/>
    </location>
</feature>
<name>A0A2J6TAG1_9HELO</name>
<feature type="transmembrane region" description="Helical" evidence="6">
    <location>
        <begin position="135"/>
        <end position="155"/>
    </location>
</feature>
<dbReference type="PANTHER" id="PTHR33048:SF47">
    <property type="entry name" value="INTEGRAL MEMBRANE PROTEIN-RELATED"/>
    <property type="match status" value="1"/>
</dbReference>
<dbReference type="GeneID" id="36586200"/>
<evidence type="ECO:0000259" key="7">
    <source>
        <dbReference type="Pfam" id="PF20684"/>
    </source>
</evidence>
<feature type="transmembrane region" description="Helical" evidence="6">
    <location>
        <begin position="105"/>
        <end position="123"/>
    </location>
</feature>
<dbReference type="Proteomes" id="UP000235371">
    <property type="component" value="Unassembled WGS sequence"/>
</dbReference>
<keyword evidence="2 6" id="KW-0812">Transmembrane</keyword>
<dbReference type="OrthoDB" id="5401779at2759"/>
<evidence type="ECO:0000256" key="3">
    <source>
        <dbReference type="ARBA" id="ARBA00022989"/>
    </source>
</evidence>
<evidence type="ECO:0000313" key="8">
    <source>
        <dbReference type="EMBL" id="PMD60015.1"/>
    </source>
</evidence>
<dbReference type="STRING" id="1095630.A0A2J6TAG1"/>
<dbReference type="InParanoid" id="A0A2J6TAG1"/>
<organism evidence="8 9">
    <name type="scientific">Hyaloscypha bicolor E</name>
    <dbReference type="NCBI Taxonomy" id="1095630"/>
    <lineage>
        <taxon>Eukaryota</taxon>
        <taxon>Fungi</taxon>
        <taxon>Dikarya</taxon>
        <taxon>Ascomycota</taxon>
        <taxon>Pezizomycotina</taxon>
        <taxon>Leotiomycetes</taxon>
        <taxon>Helotiales</taxon>
        <taxon>Hyaloscyphaceae</taxon>
        <taxon>Hyaloscypha</taxon>
        <taxon>Hyaloscypha bicolor</taxon>
    </lineage>
</organism>
<feature type="transmembrane region" description="Helical" evidence="6">
    <location>
        <begin position="20"/>
        <end position="40"/>
    </location>
</feature>
<accession>A0A2J6TAG1</accession>
<reference evidence="8 9" key="1">
    <citation type="submission" date="2016-04" db="EMBL/GenBank/DDBJ databases">
        <title>A degradative enzymes factory behind the ericoid mycorrhizal symbiosis.</title>
        <authorList>
            <consortium name="DOE Joint Genome Institute"/>
            <person name="Martino E."/>
            <person name="Morin E."/>
            <person name="Grelet G."/>
            <person name="Kuo A."/>
            <person name="Kohler A."/>
            <person name="Daghino S."/>
            <person name="Barry K."/>
            <person name="Choi C."/>
            <person name="Cichocki N."/>
            <person name="Clum A."/>
            <person name="Copeland A."/>
            <person name="Hainaut M."/>
            <person name="Haridas S."/>
            <person name="Labutti K."/>
            <person name="Lindquist E."/>
            <person name="Lipzen A."/>
            <person name="Khouja H.-R."/>
            <person name="Murat C."/>
            <person name="Ohm R."/>
            <person name="Olson A."/>
            <person name="Spatafora J."/>
            <person name="Veneault-Fourrey C."/>
            <person name="Henrissat B."/>
            <person name="Grigoriev I."/>
            <person name="Martin F."/>
            <person name="Perotto S."/>
        </authorList>
    </citation>
    <scope>NUCLEOTIDE SEQUENCE [LARGE SCALE GENOMIC DNA]</scope>
    <source>
        <strain evidence="8 9">E</strain>
    </source>
</reference>
<feature type="transmembrane region" description="Helical" evidence="6">
    <location>
        <begin position="211"/>
        <end position="234"/>
    </location>
</feature>
<dbReference type="InterPro" id="IPR052337">
    <property type="entry name" value="SAT4-like"/>
</dbReference>
<feature type="domain" description="Rhodopsin" evidence="7">
    <location>
        <begin position="40"/>
        <end position="276"/>
    </location>
</feature>
<dbReference type="GO" id="GO:0016020">
    <property type="term" value="C:membrane"/>
    <property type="evidence" value="ECO:0007669"/>
    <property type="project" value="UniProtKB-SubCell"/>
</dbReference>
<proteinExistence type="inferred from homology"/>
<protein>
    <submittedName>
        <fullName evidence="8">Integral membrane protein</fullName>
    </submittedName>
</protein>
<feature type="transmembrane region" description="Helical" evidence="6">
    <location>
        <begin position="52"/>
        <end position="73"/>
    </location>
</feature>
<keyword evidence="3 6" id="KW-1133">Transmembrane helix</keyword>
<evidence type="ECO:0000256" key="5">
    <source>
        <dbReference type="ARBA" id="ARBA00038359"/>
    </source>
</evidence>
<evidence type="ECO:0000313" key="9">
    <source>
        <dbReference type="Proteomes" id="UP000235371"/>
    </source>
</evidence>
<evidence type="ECO:0000256" key="2">
    <source>
        <dbReference type="ARBA" id="ARBA00022692"/>
    </source>
</evidence>
<evidence type="ECO:0000256" key="1">
    <source>
        <dbReference type="ARBA" id="ARBA00004141"/>
    </source>
</evidence>
<gene>
    <name evidence="8" type="ORF">K444DRAFT_589731</name>
</gene>
<dbReference type="AlphaFoldDB" id="A0A2J6TAG1"/>